<dbReference type="InterPro" id="IPR000550">
    <property type="entry name" value="Hppk"/>
</dbReference>
<dbReference type="Proteomes" id="UP000717624">
    <property type="component" value="Unassembled WGS sequence"/>
</dbReference>
<dbReference type="EMBL" id="JAFBEB010000023">
    <property type="protein sequence ID" value="MBM7592282.1"/>
    <property type="molecule type" value="Genomic_DNA"/>
</dbReference>
<comment type="caution">
    <text evidence="10">The sequence shown here is derived from an EMBL/GenBank/DDBJ whole genome shotgun (WGS) entry which is preliminary data.</text>
</comment>
<dbReference type="CDD" id="cd00483">
    <property type="entry name" value="HPPK"/>
    <property type="match status" value="1"/>
</dbReference>
<keyword evidence="4 10" id="KW-0808">Transferase</keyword>
<evidence type="ECO:0000256" key="2">
    <source>
        <dbReference type="ARBA" id="ARBA00005051"/>
    </source>
</evidence>
<feature type="domain" description="7,8-dihydro-6-hydroxymethylpterin-pyrophosphokinase" evidence="9">
    <location>
        <begin position="90"/>
        <end position="101"/>
    </location>
</feature>
<sequence length="177" mass="19489">MTVVEAYLALGSNMGDRNRLLSQAVKALAAVPQIELQRISAVYETDPVGYVEQEAFLNMAVAVQTTLTPERLLDEVLSIEQQLGRVRTVRWGPRTIDLDILLYGDQRVDTPALQIPHPAMAERAFVLIPLADIWPQAKPLPVIGKTIDQCLVSAVDARGVKKWGTIAWETGFDPSAN</sequence>
<dbReference type="InterPro" id="IPR035907">
    <property type="entry name" value="Hppk_sf"/>
</dbReference>
<reference evidence="10" key="1">
    <citation type="submission" date="2021-01" db="EMBL/GenBank/DDBJ databases">
        <title>Genomic Encyclopedia of Type Strains, Phase IV (KMG-IV): sequencing the most valuable type-strain genomes for metagenomic binning, comparative biology and taxonomic classification.</title>
        <authorList>
            <person name="Goeker M."/>
        </authorList>
    </citation>
    <scope>NUCLEOTIDE SEQUENCE</scope>
    <source>
        <strain evidence="10">DSM 25523</strain>
    </source>
</reference>
<keyword evidence="11" id="KW-1185">Reference proteome</keyword>
<dbReference type="RefSeq" id="WP_204520095.1">
    <property type="nucleotide sequence ID" value="NZ_BAABIN010000030.1"/>
</dbReference>
<dbReference type="PANTHER" id="PTHR43071">
    <property type="entry name" value="2-AMINO-4-HYDROXY-6-HYDROXYMETHYLDIHYDROPTERIDINE PYROPHOSPHOKINASE"/>
    <property type="match status" value="1"/>
</dbReference>
<dbReference type="SUPFAM" id="SSF55083">
    <property type="entry name" value="6-hydroxymethyl-7,8-dihydropterin pyrophosphokinase, HPPK"/>
    <property type="match status" value="1"/>
</dbReference>
<dbReference type="Pfam" id="PF01288">
    <property type="entry name" value="HPPK"/>
    <property type="match status" value="1"/>
</dbReference>
<keyword evidence="6" id="KW-0418">Kinase</keyword>
<evidence type="ECO:0000256" key="6">
    <source>
        <dbReference type="ARBA" id="ARBA00022777"/>
    </source>
</evidence>
<dbReference type="GO" id="GO:0046656">
    <property type="term" value="P:folic acid biosynthetic process"/>
    <property type="evidence" value="ECO:0007669"/>
    <property type="project" value="UniProtKB-KW"/>
</dbReference>
<evidence type="ECO:0000256" key="4">
    <source>
        <dbReference type="ARBA" id="ARBA00022679"/>
    </source>
</evidence>
<dbReference type="Gene3D" id="3.30.70.560">
    <property type="entry name" value="7,8-Dihydro-6-hydroxymethylpterin-pyrophosphokinase HPPK"/>
    <property type="match status" value="1"/>
</dbReference>
<dbReference type="AlphaFoldDB" id="A0A938XY02"/>
<evidence type="ECO:0000256" key="7">
    <source>
        <dbReference type="ARBA" id="ARBA00022840"/>
    </source>
</evidence>
<proteinExistence type="predicted"/>
<protein>
    <recommendedName>
        <fullName evidence="3">2-amino-4-hydroxy-6-hydroxymethyldihydropteridine diphosphokinase</fullName>
        <ecNumber evidence="3">2.7.6.3</ecNumber>
    </recommendedName>
</protein>
<accession>A0A938XY02</accession>
<comment type="catalytic activity">
    <reaction evidence="1">
        <text>6-hydroxymethyl-7,8-dihydropterin + ATP = (7,8-dihydropterin-6-yl)methyl diphosphate + AMP + H(+)</text>
        <dbReference type="Rhea" id="RHEA:11412"/>
        <dbReference type="ChEBI" id="CHEBI:15378"/>
        <dbReference type="ChEBI" id="CHEBI:30616"/>
        <dbReference type="ChEBI" id="CHEBI:44841"/>
        <dbReference type="ChEBI" id="CHEBI:72950"/>
        <dbReference type="ChEBI" id="CHEBI:456215"/>
        <dbReference type="EC" id="2.7.6.3"/>
    </reaction>
</comment>
<keyword evidence="5" id="KW-0547">Nucleotide-binding</keyword>
<gene>
    <name evidence="10" type="ORF">JOD01_003944</name>
</gene>
<dbReference type="GO" id="GO:0016301">
    <property type="term" value="F:kinase activity"/>
    <property type="evidence" value="ECO:0007669"/>
    <property type="project" value="UniProtKB-KW"/>
</dbReference>
<keyword evidence="7" id="KW-0067">ATP-binding</keyword>
<evidence type="ECO:0000256" key="5">
    <source>
        <dbReference type="ARBA" id="ARBA00022741"/>
    </source>
</evidence>
<evidence type="ECO:0000256" key="1">
    <source>
        <dbReference type="ARBA" id="ARBA00000198"/>
    </source>
</evidence>
<dbReference type="PROSITE" id="PS00794">
    <property type="entry name" value="HPPK"/>
    <property type="match status" value="1"/>
</dbReference>
<evidence type="ECO:0000313" key="11">
    <source>
        <dbReference type="Proteomes" id="UP000717624"/>
    </source>
</evidence>
<evidence type="ECO:0000256" key="3">
    <source>
        <dbReference type="ARBA" id="ARBA00013253"/>
    </source>
</evidence>
<evidence type="ECO:0000313" key="10">
    <source>
        <dbReference type="EMBL" id="MBM7592282.1"/>
    </source>
</evidence>
<keyword evidence="8" id="KW-0289">Folate biosynthesis</keyword>
<dbReference type="NCBIfam" id="TIGR01498">
    <property type="entry name" value="folK"/>
    <property type="match status" value="1"/>
</dbReference>
<dbReference type="EC" id="2.7.6.3" evidence="3"/>
<organism evidence="10 11">
    <name type="scientific">Brevibacillus fulvus</name>
    <dbReference type="NCBI Taxonomy" id="1125967"/>
    <lineage>
        <taxon>Bacteria</taxon>
        <taxon>Bacillati</taxon>
        <taxon>Bacillota</taxon>
        <taxon>Bacilli</taxon>
        <taxon>Bacillales</taxon>
        <taxon>Paenibacillaceae</taxon>
        <taxon>Brevibacillus</taxon>
    </lineage>
</organism>
<evidence type="ECO:0000256" key="8">
    <source>
        <dbReference type="ARBA" id="ARBA00022909"/>
    </source>
</evidence>
<dbReference type="GO" id="GO:0005524">
    <property type="term" value="F:ATP binding"/>
    <property type="evidence" value="ECO:0007669"/>
    <property type="project" value="UniProtKB-KW"/>
</dbReference>
<comment type="pathway">
    <text evidence="2">Cofactor biosynthesis; tetrahydrofolate biosynthesis; 2-amino-4-hydroxy-6-hydroxymethyl-7,8-dihydropteridine diphosphate from 7,8-dihydroneopterin triphosphate: step 4/4.</text>
</comment>
<dbReference type="GO" id="GO:0003848">
    <property type="term" value="F:2-amino-4-hydroxy-6-hydroxymethyldihydropteridine diphosphokinase activity"/>
    <property type="evidence" value="ECO:0007669"/>
    <property type="project" value="UniProtKB-EC"/>
</dbReference>
<evidence type="ECO:0000259" key="9">
    <source>
        <dbReference type="PROSITE" id="PS00794"/>
    </source>
</evidence>
<name>A0A938XY02_9BACL</name>
<dbReference type="PANTHER" id="PTHR43071:SF1">
    <property type="entry name" value="2-AMINO-4-HYDROXY-6-HYDROXYMETHYLDIHYDROPTERIDINE PYROPHOSPHOKINASE"/>
    <property type="match status" value="1"/>
</dbReference>